<dbReference type="PRINTS" id="PR01908">
    <property type="entry name" value="ADSPHPHTASE"/>
</dbReference>
<keyword evidence="4" id="KW-0963">Cytoplasm</keyword>
<evidence type="ECO:0000256" key="8">
    <source>
        <dbReference type="ARBA" id="ARBA00047761"/>
    </source>
</evidence>
<dbReference type="InterPro" id="IPR000387">
    <property type="entry name" value="Tyr_Pase_dom"/>
</dbReference>
<dbReference type="Pfam" id="PF00782">
    <property type="entry name" value="DSPc"/>
    <property type="match status" value="1"/>
</dbReference>
<dbReference type="FunFam" id="3.90.190.10:FF:000056">
    <property type="entry name" value="Dual specificity phosphatase 12"/>
    <property type="match status" value="1"/>
</dbReference>
<proteinExistence type="inferred from homology"/>
<evidence type="ECO:0000256" key="7">
    <source>
        <dbReference type="ARBA" id="ARBA00023242"/>
    </source>
</evidence>
<keyword evidence="7" id="KW-0539">Nucleus</keyword>
<dbReference type="InterPro" id="IPR029021">
    <property type="entry name" value="Prot-tyrosine_phosphatase-like"/>
</dbReference>
<keyword evidence="6" id="KW-0904">Protein phosphatase</keyword>
<feature type="active site" description="Phosphocysteine intermediate" evidence="11">
    <location>
        <position position="95"/>
    </location>
</feature>
<reference evidence="14 15" key="1">
    <citation type="journal article" date="2017" name="Nat. Ecol. Evol.">
        <title>Scallop genome provides insights into evolution of bilaterian karyotype and development.</title>
        <authorList>
            <person name="Wang S."/>
            <person name="Zhang J."/>
            <person name="Jiao W."/>
            <person name="Li J."/>
            <person name="Xun X."/>
            <person name="Sun Y."/>
            <person name="Guo X."/>
            <person name="Huan P."/>
            <person name="Dong B."/>
            <person name="Zhang L."/>
            <person name="Hu X."/>
            <person name="Sun X."/>
            <person name="Wang J."/>
            <person name="Zhao C."/>
            <person name="Wang Y."/>
            <person name="Wang D."/>
            <person name="Huang X."/>
            <person name="Wang R."/>
            <person name="Lv J."/>
            <person name="Li Y."/>
            <person name="Zhang Z."/>
            <person name="Liu B."/>
            <person name="Lu W."/>
            <person name="Hui Y."/>
            <person name="Liang J."/>
            <person name="Zhou Z."/>
            <person name="Hou R."/>
            <person name="Li X."/>
            <person name="Liu Y."/>
            <person name="Li H."/>
            <person name="Ning X."/>
            <person name="Lin Y."/>
            <person name="Zhao L."/>
            <person name="Xing Q."/>
            <person name="Dou J."/>
            <person name="Li Y."/>
            <person name="Mao J."/>
            <person name="Guo H."/>
            <person name="Dou H."/>
            <person name="Li T."/>
            <person name="Mu C."/>
            <person name="Jiang W."/>
            <person name="Fu Q."/>
            <person name="Fu X."/>
            <person name="Miao Y."/>
            <person name="Liu J."/>
            <person name="Yu Q."/>
            <person name="Li R."/>
            <person name="Liao H."/>
            <person name="Li X."/>
            <person name="Kong Y."/>
            <person name="Jiang Z."/>
            <person name="Chourrout D."/>
            <person name="Li R."/>
            <person name="Bao Z."/>
        </authorList>
    </citation>
    <scope>NUCLEOTIDE SEQUENCE [LARGE SCALE GENOMIC DNA]</scope>
    <source>
        <strain evidence="14 15">PY_sf001</strain>
    </source>
</reference>
<dbReference type="CDD" id="cd14498">
    <property type="entry name" value="DSP"/>
    <property type="match status" value="1"/>
</dbReference>
<evidence type="ECO:0000256" key="2">
    <source>
        <dbReference type="ARBA" id="ARBA00004496"/>
    </source>
</evidence>
<feature type="domain" description="Tyrosine-protein phosphatase" evidence="12">
    <location>
        <begin position="10"/>
        <end position="151"/>
    </location>
</feature>
<keyword evidence="15" id="KW-1185">Reference proteome</keyword>
<comment type="catalytic activity">
    <reaction evidence="8">
        <text>O-phospho-L-seryl-[protein] + H2O = L-seryl-[protein] + phosphate</text>
        <dbReference type="Rhea" id="RHEA:20629"/>
        <dbReference type="Rhea" id="RHEA-COMP:9863"/>
        <dbReference type="Rhea" id="RHEA-COMP:11604"/>
        <dbReference type="ChEBI" id="CHEBI:15377"/>
        <dbReference type="ChEBI" id="CHEBI:29999"/>
        <dbReference type="ChEBI" id="CHEBI:43474"/>
        <dbReference type="ChEBI" id="CHEBI:83421"/>
        <dbReference type="EC" id="3.1.3.16"/>
    </reaction>
</comment>
<dbReference type="SMART" id="SM00195">
    <property type="entry name" value="DSPc"/>
    <property type="match status" value="1"/>
</dbReference>
<evidence type="ECO:0000256" key="11">
    <source>
        <dbReference type="PIRSR" id="PIRSR000941-50"/>
    </source>
</evidence>
<dbReference type="OrthoDB" id="2017893at2759"/>
<dbReference type="AlphaFoldDB" id="A0A210QP86"/>
<dbReference type="InterPro" id="IPR000340">
    <property type="entry name" value="Dual-sp_phosphatase_cat-dom"/>
</dbReference>
<dbReference type="InterPro" id="IPR016278">
    <property type="entry name" value="DUSP12"/>
</dbReference>
<comment type="caution">
    <text evidence="14">The sequence shown here is derived from an EMBL/GenBank/DDBJ whole genome shotgun (WGS) entry which is preliminary data.</text>
</comment>
<evidence type="ECO:0000256" key="10">
    <source>
        <dbReference type="ARBA" id="ARBA00051722"/>
    </source>
</evidence>
<keyword evidence="5" id="KW-0378">Hydrolase</keyword>
<sequence>MAETVLDINEILPEFPNLYLGSWSAAKDIIRLKARGITHILTVNNSPLPKSVSEQFKYKFIHGFDLEFTDLLNYFEECIKFIDEGIRYGSVLVHCLAGCSRSATMVIAYIMKKKQMGYGEALGIVRRSRSIVHPNEGFKEQLLLYQEMENKIDTTNERFRRYRLKKLALKIHSYDLGETFSPEELTANPSDSDNKADIVYKCRKCRQALFKKSGLISHNVGEGEAAFDWRSKIPSNKKETVEGRESTTVCTQSLFIEPVRWMAESISEPVGKVSCPKCNSKIGSFVWHGEKCPCGAWVAPAFHIRANKVDESKPFVLLAK</sequence>
<dbReference type="InterPro" id="IPR020422">
    <property type="entry name" value="TYR_PHOSPHATASE_DUAL_dom"/>
</dbReference>
<evidence type="ECO:0000259" key="13">
    <source>
        <dbReference type="PROSITE" id="PS50056"/>
    </source>
</evidence>
<dbReference type="STRING" id="6573.A0A210QP86"/>
<evidence type="ECO:0000256" key="4">
    <source>
        <dbReference type="ARBA" id="ARBA00022490"/>
    </source>
</evidence>
<dbReference type="GO" id="GO:0005737">
    <property type="term" value="C:cytoplasm"/>
    <property type="evidence" value="ECO:0007669"/>
    <property type="project" value="UniProtKB-SubCell"/>
</dbReference>
<evidence type="ECO:0000256" key="6">
    <source>
        <dbReference type="ARBA" id="ARBA00022912"/>
    </source>
</evidence>
<evidence type="ECO:0000256" key="1">
    <source>
        <dbReference type="ARBA" id="ARBA00004123"/>
    </source>
</evidence>
<dbReference type="PANTHER" id="PTHR45848:SF4">
    <property type="entry name" value="DUAL SPECIFICITY PROTEIN PHOSPHATASE 12"/>
    <property type="match status" value="1"/>
</dbReference>
<evidence type="ECO:0000313" key="15">
    <source>
        <dbReference type="Proteomes" id="UP000242188"/>
    </source>
</evidence>
<gene>
    <name evidence="14" type="ORF">KP79_PYT04541</name>
</gene>
<evidence type="ECO:0000256" key="5">
    <source>
        <dbReference type="ARBA" id="ARBA00022801"/>
    </source>
</evidence>
<dbReference type="PROSITE" id="PS00383">
    <property type="entry name" value="TYR_PHOSPHATASE_1"/>
    <property type="match status" value="1"/>
</dbReference>
<dbReference type="Proteomes" id="UP000242188">
    <property type="component" value="Unassembled WGS sequence"/>
</dbReference>
<dbReference type="SUPFAM" id="SSF52799">
    <property type="entry name" value="(Phosphotyrosine protein) phosphatases II"/>
    <property type="match status" value="1"/>
</dbReference>
<evidence type="ECO:0000256" key="9">
    <source>
        <dbReference type="ARBA" id="ARBA00048336"/>
    </source>
</evidence>
<name>A0A210QP86_MIZYE</name>
<dbReference type="PROSITE" id="PS50056">
    <property type="entry name" value="TYR_PHOSPHATASE_2"/>
    <property type="match status" value="1"/>
</dbReference>
<evidence type="ECO:0000313" key="14">
    <source>
        <dbReference type="EMBL" id="OWF50525.1"/>
    </source>
</evidence>
<dbReference type="EMBL" id="NEDP02002575">
    <property type="protein sequence ID" value="OWF50525.1"/>
    <property type="molecule type" value="Genomic_DNA"/>
</dbReference>
<accession>A0A210QP86</accession>
<dbReference type="GO" id="GO:0005634">
    <property type="term" value="C:nucleus"/>
    <property type="evidence" value="ECO:0007669"/>
    <property type="project" value="UniProtKB-SubCell"/>
</dbReference>
<feature type="domain" description="Tyrosine specific protein phosphatases" evidence="13">
    <location>
        <begin position="66"/>
        <end position="129"/>
    </location>
</feature>
<comment type="catalytic activity">
    <reaction evidence="9">
        <text>O-phospho-L-threonyl-[protein] + H2O = L-threonyl-[protein] + phosphate</text>
        <dbReference type="Rhea" id="RHEA:47004"/>
        <dbReference type="Rhea" id="RHEA-COMP:11060"/>
        <dbReference type="Rhea" id="RHEA-COMP:11605"/>
        <dbReference type="ChEBI" id="CHEBI:15377"/>
        <dbReference type="ChEBI" id="CHEBI:30013"/>
        <dbReference type="ChEBI" id="CHEBI:43474"/>
        <dbReference type="ChEBI" id="CHEBI:61977"/>
        <dbReference type="EC" id="3.1.3.16"/>
    </reaction>
</comment>
<dbReference type="GO" id="GO:0008138">
    <property type="term" value="F:protein tyrosine/serine/threonine phosphatase activity"/>
    <property type="evidence" value="ECO:0007669"/>
    <property type="project" value="InterPro"/>
</dbReference>
<dbReference type="PANTHER" id="PTHR45848">
    <property type="entry name" value="DUAL SPECIFICITY PROTEIN PHOSPHATASE 12 FAMILY MEMBER"/>
    <property type="match status" value="1"/>
</dbReference>
<dbReference type="GO" id="GO:0004722">
    <property type="term" value="F:protein serine/threonine phosphatase activity"/>
    <property type="evidence" value="ECO:0007669"/>
    <property type="project" value="UniProtKB-EC"/>
</dbReference>
<dbReference type="GO" id="GO:0004725">
    <property type="term" value="F:protein tyrosine phosphatase activity"/>
    <property type="evidence" value="ECO:0007669"/>
    <property type="project" value="UniProtKB-EC"/>
</dbReference>
<comment type="subcellular location">
    <subcellularLocation>
        <location evidence="2">Cytoplasm</location>
    </subcellularLocation>
    <subcellularLocation>
        <location evidence="1">Nucleus</location>
    </subcellularLocation>
</comment>
<protein>
    <submittedName>
        <fullName evidence="14">Dual specificity protein phosphatase 12</fullName>
    </submittedName>
</protein>
<evidence type="ECO:0000256" key="3">
    <source>
        <dbReference type="ARBA" id="ARBA00008601"/>
    </source>
</evidence>
<organism evidence="14 15">
    <name type="scientific">Mizuhopecten yessoensis</name>
    <name type="common">Japanese scallop</name>
    <name type="synonym">Patinopecten yessoensis</name>
    <dbReference type="NCBI Taxonomy" id="6573"/>
    <lineage>
        <taxon>Eukaryota</taxon>
        <taxon>Metazoa</taxon>
        <taxon>Spiralia</taxon>
        <taxon>Lophotrochozoa</taxon>
        <taxon>Mollusca</taxon>
        <taxon>Bivalvia</taxon>
        <taxon>Autobranchia</taxon>
        <taxon>Pteriomorphia</taxon>
        <taxon>Pectinida</taxon>
        <taxon>Pectinoidea</taxon>
        <taxon>Pectinidae</taxon>
        <taxon>Mizuhopecten</taxon>
    </lineage>
</organism>
<comment type="similarity">
    <text evidence="3">Belongs to the protein-tyrosine phosphatase family. Non-receptor class dual specificity subfamily.</text>
</comment>
<dbReference type="InterPro" id="IPR016130">
    <property type="entry name" value="Tyr_Pase_AS"/>
</dbReference>
<dbReference type="Gene3D" id="3.90.190.10">
    <property type="entry name" value="Protein tyrosine phosphatase superfamily"/>
    <property type="match status" value="1"/>
</dbReference>
<dbReference type="PROSITE" id="PS50054">
    <property type="entry name" value="TYR_PHOSPHATASE_DUAL"/>
    <property type="match status" value="1"/>
</dbReference>
<comment type="catalytic activity">
    <reaction evidence="10">
        <text>O-phospho-L-tyrosyl-[protein] + H2O = L-tyrosyl-[protein] + phosphate</text>
        <dbReference type="Rhea" id="RHEA:10684"/>
        <dbReference type="Rhea" id="RHEA-COMP:10136"/>
        <dbReference type="Rhea" id="RHEA-COMP:20101"/>
        <dbReference type="ChEBI" id="CHEBI:15377"/>
        <dbReference type="ChEBI" id="CHEBI:43474"/>
        <dbReference type="ChEBI" id="CHEBI:46858"/>
        <dbReference type="ChEBI" id="CHEBI:61978"/>
        <dbReference type="EC" id="3.1.3.48"/>
    </reaction>
</comment>
<dbReference type="PIRSF" id="PIRSF000941">
    <property type="entry name" value="DUSP12"/>
    <property type="match status" value="1"/>
</dbReference>
<evidence type="ECO:0000259" key="12">
    <source>
        <dbReference type="PROSITE" id="PS50054"/>
    </source>
</evidence>